<accession>A0A834CNA5</accession>
<dbReference type="Pfam" id="PF08357">
    <property type="entry name" value="SEFIR"/>
    <property type="match status" value="1"/>
</dbReference>
<dbReference type="PROSITE" id="PS51534">
    <property type="entry name" value="SEFIR"/>
    <property type="match status" value="1"/>
</dbReference>
<organism evidence="3 4">
    <name type="scientific">Oryzias melastigma</name>
    <name type="common">Marine medaka</name>
    <dbReference type="NCBI Taxonomy" id="30732"/>
    <lineage>
        <taxon>Eukaryota</taxon>
        <taxon>Metazoa</taxon>
        <taxon>Chordata</taxon>
        <taxon>Craniata</taxon>
        <taxon>Vertebrata</taxon>
        <taxon>Euteleostomi</taxon>
        <taxon>Actinopterygii</taxon>
        <taxon>Neopterygii</taxon>
        <taxon>Teleostei</taxon>
        <taxon>Neoteleostei</taxon>
        <taxon>Acanthomorphata</taxon>
        <taxon>Ovalentaria</taxon>
        <taxon>Atherinomorphae</taxon>
        <taxon>Beloniformes</taxon>
        <taxon>Adrianichthyidae</taxon>
        <taxon>Oryziinae</taxon>
        <taxon>Oryzias</taxon>
    </lineage>
</organism>
<dbReference type="Proteomes" id="UP000646548">
    <property type="component" value="Unassembled WGS sequence"/>
</dbReference>
<dbReference type="GO" id="GO:0006959">
    <property type="term" value="P:humoral immune response"/>
    <property type="evidence" value="ECO:0007669"/>
    <property type="project" value="TreeGrafter"/>
</dbReference>
<dbReference type="GO" id="GO:0043123">
    <property type="term" value="P:positive regulation of canonical NF-kappaB signal transduction"/>
    <property type="evidence" value="ECO:0007669"/>
    <property type="project" value="TreeGrafter"/>
</dbReference>
<proteinExistence type="predicted"/>
<comment type="caution">
    <text evidence="3">The sequence shown here is derived from an EMBL/GenBank/DDBJ whole genome shotgun (WGS) entry which is preliminary data.</text>
</comment>
<name>A0A834CNA5_ORYME</name>
<evidence type="ECO:0000256" key="1">
    <source>
        <dbReference type="SAM" id="MobiDB-lite"/>
    </source>
</evidence>
<gene>
    <name evidence="3" type="ORF">FQA47_000236</name>
</gene>
<sequence length="372" mass="42016">MEKPKEVSVTEEAAPAWRMAAGKFPERACHADLNQHKDRRRRRTPTQMDLHHHQPFSPHSAVWGASSQEDTSWSFKPDLCYPPNKNTARKEDDYRAFTSDDEEELEAPLPLKDDYEWQQHQSFLLPPHYMPSWAAMDSPIRAASGSDGGPPGSVSVNVPQFSTPPVDAVSQVDMLKLSSAAGESSSHLQGRTGTISLPDECRNVLITHSLDASSEIATFRDFLTKQGFRTSTNLTDNPTGEMDIHKWRDTLLKDPSTLVIIAISPKYKADTDGCPTDSHALHTKYIHNMMQNEFIQEGCLNFRFIPVLFLGASQNVVPGWLQNTRVYRWPQDTEDLLLRLFRVERYIPPPVPAELAVIIRPVPMSATTMLRW</sequence>
<feature type="compositionally biased region" description="Basic and acidic residues" evidence="1">
    <location>
        <begin position="24"/>
        <end position="36"/>
    </location>
</feature>
<dbReference type="InterPro" id="IPR013568">
    <property type="entry name" value="SEFIR_dom"/>
</dbReference>
<feature type="region of interest" description="Disordered" evidence="1">
    <location>
        <begin position="1"/>
        <end position="65"/>
    </location>
</feature>
<feature type="domain" description="SEFIR" evidence="2">
    <location>
        <begin position="201"/>
        <end position="338"/>
    </location>
</feature>
<dbReference type="AlphaFoldDB" id="A0A834CNA5"/>
<dbReference type="InterPro" id="IPR053047">
    <property type="entry name" value="E3_ubiq_ligase_TRAF3IP2"/>
</dbReference>
<evidence type="ECO:0000313" key="4">
    <source>
        <dbReference type="Proteomes" id="UP000646548"/>
    </source>
</evidence>
<evidence type="ECO:0000259" key="2">
    <source>
        <dbReference type="PROSITE" id="PS51534"/>
    </source>
</evidence>
<dbReference type="EMBL" id="WKFB01000252">
    <property type="protein sequence ID" value="KAF6729806.1"/>
    <property type="molecule type" value="Genomic_DNA"/>
</dbReference>
<dbReference type="PANTHER" id="PTHR34257">
    <property type="entry name" value="ADAPTER PROTEIN CIKS"/>
    <property type="match status" value="1"/>
</dbReference>
<dbReference type="PANTHER" id="PTHR34257:SF4">
    <property type="entry name" value="ADAPTER PROTEIN CIKS"/>
    <property type="match status" value="1"/>
</dbReference>
<protein>
    <submittedName>
        <fullName evidence="3">Adapter protein CIKS</fullName>
    </submittedName>
</protein>
<reference evidence="3" key="1">
    <citation type="journal article" name="BMC Genomics">
        <title>Long-read sequencing and de novo genome assembly of marine medaka (Oryzias melastigma).</title>
        <authorList>
            <person name="Liang P."/>
            <person name="Saqib H.S.A."/>
            <person name="Ni X."/>
            <person name="Shen Y."/>
        </authorList>
    </citation>
    <scope>NUCLEOTIDE SEQUENCE</scope>
    <source>
        <strain evidence="3">Bigg-433</strain>
    </source>
</reference>
<evidence type="ECO:0000313" key="3">
    <source>
        <dbReference type="EMBL" id="KAF6729806.1"/>
    </source>
</evidence>